<dbReference type="Pfam" id="PF00294">
    <property type="entry name" value="PfkB"/>
    <property type="match status" value="1"/>
</dbReference>
<dbReference type="GO" id="GO:0016301">
    <property type="term" value="F:kinase activity"/>
    <property type="evidence" value="ECO:0007669"/>
    <property type="project" value="UniProtKB-KW"/>
</dbReference>
<dbReference type="PRINTS" id="PR00990">
    <property type="entry name" value="RIBOKINASE"/>
</dbReference>
<accession>U1LNZ3</accession>
<evidence type="ECO:0000313" key="6">
    <source>
        <dbReference type="EMBL" id="ERG64134.1"/>
    </source>
</evidence>
<keyword evidence="2 4" id="KW-0808">Transferase</keyword>
<dbReference type="RefSeq" id="WP_021010557.1">
    <property type="nucleotide sequence ID" value="NZ_ASHR01000025.1"/>
</dbReference>
<evidence type="ECO:0000256" key="2">
    <source>
        <dbReference type="ARBA" id="ARBA00022679"/>
    </source>
</evidence>
<dbReference type="SUPFAM" id="SSF53613">
    <property type="entry name" value="Ribokinase-like"/>
    <property type="match status" value="1"/>
</dbReference>
<dbReference type="EMBL" id="ASHR01000025">
    <property type="protein sequence ID" value="ERG64134.1"/>
    <property type="molecule type" value="Genomic_DNA"/>
</dbReference>
<dbReference type="InterPro" id="IPR011611">
    <property type="entry name" value="PfkB_dom"/>
</dbReference>
<dbReference type="InterPro" id="IPR002173">
    <property type="entry name" value="Carboh/pur_kinase_PfkB_CS"/>
</dbReference>
<evidence type="ECO:0000256" key="4">
    <source>
        <dbReference type="RuleBase" id="RU003704"/>
    </source>
</evidence>
<dbReference type="GO" id="GO:0005829">
    <property type="term" value="C:cytosol"/>
    <property type="evidence" value="ECO:0007669"/>
    <property type="project" value="TreeGrafter"/>
</dbReference>
<sequence length="310" mass="31603">MDEQRSPESPQQPSVVVVGHAARDLVLRAGSLPDAGGSAAVDERIERLGGKGANIAVGVRQLHPSAAVALVAALGDDAPGESGRREAVAAGIDVSLVARRGGTALLVDLVSGEGERRLLEHVTPESQVTTADVDAAEAALAGAHVVVLQLQQPADALVRAARIAFEGGARIVLDGAIEGDERDELLSVAEVVRADAEEASILAGVEVATRDDARRAAEGLLGRGARVVALSVPDEGDLVCWHGGERFLPHVEQRVVDPTGGGDAFVAGIVTGMLLGAEPGRIGEIASQAAGSTVQRLGGHPELSPPVEEG</sequence>
<proteinExistence type="inferred from homology"/>
<reference evidence="6 7" key="1">
    <citation type="journal article" date="2013" name="Genome Announc.">
        <title>First draft genome sequence from a member of the genus agrococcus, isolated from modern microbialites.</title>
        <authorList>
            <person name="White R.A.III."/>
            <person name="Grassa C.J."/>
            <person name="Suttle C.A."/>
        </authorList>
    </citation>
    <scope>NUCLEOTIDE SEQUENCE [LARGE SCALE GENOMIC DNA]</scope>
    <source>
        <strain evidence="6 7">RW1</strain>
    </source>
</reference>
<gene>
    <name evidence="6" type="ORF">L332_06655</name>
</gene>
<dbReference type="Gene3D" id="3.40.1190.20">
    <property type="match status" value="1"/>
</dbReference>
<protein>
    <recommendedName>
        <fullName evidence="5">Carbohydrate kinase PfkB domain-containing protein</fullName>
    </recommendedName>
</protein>
<evidence type="ECO:0000256" key="3">
    <source>
        <dbReference type="ARBA" id="ARBA00022777"/>
    </source>
</evidence>
<keyword evidence="3 4" id="KW-0418">Kinase</keyword>
<dbReference type="InterPro" id="IPR029056">
    <property type="entry name" value="Ribokinase-like"/>
</dbReference>
<name>U1LNZ3_9MICO</name>
<evidence type="ECO:0000259" key="5">
    <source>
        <dbReference type="Pfam" id="PF00294"/>
    </source>
</evidence>
<dbReference type="InterPro" id="IPR002139">
    <property type="entry name" value="Ribo/fructo_kinase"/>
</dbReference>
<evidence type="ECO:0000313" key="7">
    <source>
        <dbReference type="Proteomes" id="UP000016462"/>
    </source>
</evidence>
<comment type="caution">
    <text evidence="6">The sequence shown here is derived from an EMBL/GenBank/DDBJ whole genome shotgun (WGS) entry which is preliminary data.</text>
</comment>
<dbReference type="GO" id="GO:0006796">
    <property type="term" value="P:phosphate-containing compound metabolic process"/>
    <property type="evidence" value="ECO:0007669"/>
    <property type="project" value="UniProtKB-ARBA"/>
</dbReference>
<comment type="similarity">
    <text evidence="1 4">Belongs to the carbohydrate kinase PfkB family.</text>
</comment>
<keyword evidence="7" id="KW-1185">Reference proteome</keyword>
<dbReference type="AlphaFoldDB" id="U1LNZ3"/>
<dbReference type="PANTHER" id="PTHR10584:SF166">
    <property type="entry name" value="RIBOKINASE"/>
    <property type="match status" value="1"/>
</dbReference>
<dbReference type="Proteomes" id="UP000016462">
    <property type="component" value="Unassembled WGS sequence"/>
</dbReference>
<dbReference type="PANTHER" id="PTHR10584">
    <property type="entry name" value="SUGAR KINASE"/>
    <property type="match status" value="1"/>
</dbReference>
<dbReference type="PROSITE" id="PS00584">
    <property type="entry name" value="PFKB_KINASES_2"/>
    <property type="match status" value="1"/>
</dbReference>
<dbReference type="OrthoDB" id="9808601at2"/>
<feature type="domain" description="Carbohydrate kinase PfkB" evidence="5">
    <location>
        <begin position="14"/>
        <end position="299"/>
    </location>
</feature>
<organism evidence="6 7">
    <name type="scientific">Agrococcus pavilionensis RW1</name>
    <dbReference type="NCBI Taxonomy" id="1330458"/>
    <lineage>
        <taxon>Bacteria</taxon>
        <taxon>Bacillati</taxon>
        <taxon>Actinomycetota</taxon>
        <taxon>Actinomycetes</taxon>
        <taxon>Micrococcales</taxon>
        <taxon>Microbacteriaceae</taxon>
        <taxon>Agrococcus</taxon>
    </lineage>
</organism>
<evidence type="ECO:0000256" key="1">
    <source>
        <dbReference type="ARBA" id="ARBA00010688"/>
    </source>
</evidence>